<dbReference type="InterPro" id="IPR036397">
    <property type="entry name" value="RNaseH_sf"/>
</dbReference>
<protein>
    <recommendedName>
        <fullName evidence="1">Tc1-like transposase DDE domain-containing protein</fullName>
    </recommendedName>
</protein>
<feature type="domain" description="Tc1-like transposase DDE" evidence="1">
    <location>
        <begin position="32"/>
        <end position="86"/>
    </location>
</feature>
<dbReference type="EMBL" id="BGPR01040579">
    <property type="protein sequence ID" value="GBO16719.1"/>
    <property type="molecule type" value="Genomic_DNA"/>
</dbReference>
<dbReference type="Pfam" id="PF13358">
    <property type="entry name" value="DDE_3"/>
    <property type="match status" value="1"/>
</dbReference>
<dbReference type="InterPro" id="IPR038717">
    <property type="entry name" value="Tc1-like_DDE_dom"/>
</dbReference>
<accession>A0A4Y2UUP9</accession>
<keyword evidence="3" id="KW-1185">Reference proteome</keyword>
<dbReference type="Proteomes" id="UP000499080">
    <property type="component" value="Unassembled WGS sequence"/>
</dbReference>
<evidence type="ECO:0000259" key="1">
    <source>
        <dbReference type="Pfam" id="PF13358"/>
    </source>
</evidence>
<dbReference type="OrthoDB" id="3478007at2759"/>
<gene>
    <name evidence="2" type="ORF">AVEN_157531_1</name>
</gene>
<comment type="caution">
    <text evidence="2">The sequence shown here is derived from an EMBL/GenBank/DDBJ whole genome shotgun (WGS) entry which is preliminary data.</text>
</comment>
<proteinExistence type="predicted"/>
<evidence type="ECO:0000313" key="3">
    <source>
        <dbReference type="Proteomes" id="UP000499080"/>
    </source>
</evidence>
<dbReference type="GO" id="GO:0003676">
    <property type="term" value="F:nucleic acid binding"/>
    <property type="evidence" value="ECO:0007669"/>
    <property type="project" value="InterPro"/>
</dbReference>
<dbReference type="Gene3D" id="3.30.420.10">
    <property type="entry name" value="Ribonuclease H-like superfamily/Ribonuclease H"/>
    <property type="match status" value="1"/>
</dbReference>
<organism evidence="2 3">
    <name type="scientific">Araneus ventricosus</name>
    <name type="common">Orbweaver spider</name>
    <name type="synonym">Epeira ventricosa</name>
    <dbReference type="NCBI Taxonomy" id="182803"/>
    <lineage>
        <taxon>Eukaryota</taxon>
        <taxon>Metazoa</taxon>
        <taxon>Ecdysozoa</taxon>
        <taxon>Arthropoda</taxon>
        <taxon>Chelicerata</taxon>
        <taxon>Arachnida</taxon>
        <taxon>Araneae</taxon>
        <taxon>Araneomorphae</taxon>
        <taxon>Entelegynae</taxon>
        <taxon>Araneoidea</taxon>
        <taxon>Araneidae</taxon>
        <taxon>Araneus</taxon>
    </lineage>
</organism>
<reference evidence="2 3" key="1">
    <citation type="journal article" date="2019" name="Sci. Rep.">
        <title>Orb-weaving spider Araneus ventricosus genome elucidates the spidroin gene catalogue.</title>
        <authorList>
            <person name="Kono N."/>
            <person name="Nakamura H."/>
            <person name="Ohtoshi R."/>
            <person name="Moran D.A.P."/>
            <person name="Shinohara A."/>
            <person name="Yoshida Y."/>
            <person name="Fujiwara M."/>
            <person name="Mori M."/>
            <person name="Tomita M."/>
            <person name="Arakawa K."/>
        </authorList>
    </citation>
    <scope>NUCLEOTIDE SEQUENCE [LARGE SCALE GENOMIC DNA]</scope>
</reference>
<evidence type="ECO:0000313" key="2">
    <source>
        <dbReference type="EMBL" id="GBO16719.1"/>
    </source>
</evidence>
<dbReference type="AlphaFoldDB" id="A0A4Y2UUP9"/>
<name>A0A4Y2UUP9_ARAVE</name>
<sequence length="132" mass="15239">MKSPEYVSLLGYHLIPSVHYFFPESDGIFQDDNARTHRAHIVGNWFQDHESSFEHLIWPPQSLDLSPIENLSDVLERALRDDTNLPPSIEDLGSKLMLLWPKIYVQKSYKLIESMPKIMCAVIRAKASPTKF</sequence>